<evidence type="ECO:0000256" key="1">
    <source>
        <dbReference type="ARBA" id="ARBA00001974"/>
    </source>
</evidence>
<evidence type="ECO:0000313" key="8">
    <source>
        <dbReference type="EMBL" id="EQB40174.1"/>
    </source>
</evidence>
<dbReference type="PATRIC" id="fig|1172190.3.peg.755"/>
<organism evidence="8 9">
    <name type="scientific">Sulfurimonas hongkongensis</name>
    <dbReference type="NCBI Taxonomy" id="1172190"/>
    <lineage>
        <taxon>Bacteria</taxon>
        <taxon>Pseudomonadati</taxon>
        <taxon>Campylobacterota</taxon>
        <taxon>Epsilonproteobacteria</taxon>
        <taxon>Campylobacterales</taxon>
        <taxon>Sulfurimonadaceae</taxon>
        <taxon>Sulfurimonas</taxon>
    </lineage>
</organism>
<evidence type="ECO:0000259" key="7">
    <source>
        <dbReference type="Pfam" id="PF21706"/>
    </source>
</evidence>
<dbReference type="InterPro" id="IPR023753">
    <property type="entry name" value="FAD/NAD-binding_dom"/>
</dbReference>
<keyword evidence="5" id="KW-0732">Signal</keyword>
<dbReference type="GO" id="GO:0003955">
    <property type="term" value="F:NAD(P)H dehydrogenase (quinone) activity"/>
    <property type="evidence" value="ECO:0007669"/>
    <property type="project" value="TreeGrafter"/>
</dbReference>
<dbReference type="PANTHER" id="PTHR42913:SF10">
    <property type="entry name" value="SULFIDE DEHYDROGENASE, FLAVOPROTEIN SUBUNIT"/>
    <property type="match status" value="1"/>
</dbReference>
<accession>T0KTA2</accession>
<dbReference type="EMBL" id="AUPZ01000004">
    <property type="protein sequence ID" value="EQB40174.1"/>
    <property type="molecule type" value="Genomic_DNA"/>
</dbReference>
<keyword evidence="3" id="KW-0274">FAD</keyword>
<evidence type="ECO:0000256" key="3">
    <source>
        <dbReference type="ARBA" id="ARBA00022827"/>
    </source>
</evidence>
<dbReference type="SUPFAM" id="SSF51905">
    <property type="entry name" value="FAD/NAD(P)-binding domain"/>
    <property type="match status" value="2"/>
</dbReference>
<gene>
    <name evidence="8" type="ORF">M947_03890</name>
</gene>
<keyword evidence="2" id="KW-0285">Flavoprotein</keyword>
<protein>
    <submittedName>
        <fullName evidence="8">Uncharacterized protein</fullName>
    </submittedName>
</protein>
<comment type="cofactor">
    <cofactor evidence="1">
        <name>FAD</name>
        <dbReference type="ChEBI" id="CHEBI:57692"/>
    </cofactor>
</comment>
<dbReference type="InterPro" id="IPR051169">
    <property type="entry name" value="NADH-Q_oxidoreductase"/>
</dbReference>
<evidence type="ECO:0000256" key="5">
    <source>
        <dbReference type="SAM" id="SignalP"/>
    </source>
</evidence>
<dbReference type="STRING" id="1172190.M947_03890"/>
<name>T0KTA2_9BACT</name>
<dbReference type="InterPro" id="IPR036188">
    <property type="entry name" value="FAD/NAD-bd_sf"/>
</dbReference>
<dbReference type="Pfam" id="PF07992">
    <property type="entry name" value="Pyr_redox_2"/>
    <property type="match status" value="1"/>
</dbReference>
<feature type="domain" description="FAD/NAD(P)-binding" evidence="6">
    <location>
        <begin position="47"/>
        <end position="154"/>
    </location>
</feature>
<evidence type="ECO:0000256" key="4">
    <source>
        <dbReference type="ARBA" id="ARBA00023002"/>
    </source>
</evidence>
<comment type="caution">
    <text evidence="8">The sequence shown here is derived from an EMBL/GenBank/DDBJ whole genome shotgun (WGS) entry which is preliminary data.</text>
</comment>
<dbReference type="eggNOG" id="COG0446">
    <property type="taxonomic scope" value="Bacteria"/>
</dbReference>
<dbReference type="GO" id="GO:0019646">
    <property type="term" value="P:aerobic electron transport chain"/>
    <property type="evidence" value="ECO:0007669"/>
    <property type="project" value="TreeGrafter"/>
</dbReference>
<keyword evidence="9" id="KW-1185">Reference proteome</keyword>
<dbReference type="PANTHER" id="PTHR42913">
    <property type="entry name" value="APOPTOSIS-INDUCING FACTOR 1"/>
    <property type="match status" value="1"/>
</dbReference>
<feature type="domain" description="Sulfide dehydrogenase [flavocytochrome c] flavoprotein chain central" evidence="7">
    <location>
        <begin position="231"/>
        <end position="306"/>
    </location>
</feature>
<dbReference type="Proteomes" id="UP000015520">
    <property type="component" value="Unassembled WGS sequence"/>
</dbReference>
<dbReference type="Gene3D" id="3.50.50.60">
    <property type="entry name" value="FAD/NAD(P)-binding domain"/>
    <property type="match status" value="2"/>
</dbReference>
<dbReference type="AlphaFoldDB" id="T0KTA2"/>
<dbReference type="InterPro" id="IPR049386">
    <property type="entry name" value="FCSD_central"/>
</dbReference>
<proteinExistence type="predicted"/>
<feature type="chain" id="PRO_5004566353" evidence="5">
    <location>
        <begin position="20"/>
        <end position="485"/>
    </location>
</feature>
<sequence length="485" mass="53786">MMDRRKFLALWGLSASALAMSGCKNVQVPQIDKRTTGLPERAKRKGFRVVVVGGGFGGLNTASAIKQNDPNNEIEVLVIEKNPYYFACPMSNTLLSGNPDFKKENFLFTYRKAQLAYGYEVLHAEVNDIDGEKQKVFTNKETISYDYLVLAPGIEYDYRVEFPNWSDAKIARAKIEAPGGLISDAGVEHSILLEQLEEFKEQGAKGEIVIIPQRTKIFSSLEKSLSHKSVVRCAPASYERACMIGDWIKRNNLVGKAKVVVLDSSLSPQAKPAAFAQVFDDLYKGVIEYVGGFDLIDVDFDTKEILYRDIDDDLNYIVLRRKYDILNLIPIQKASSVVEMADIKTNSWGGALIDPRRLTSLSDSRIYVVGDSAVLANSKNVSIPPAAQSAYSLGKEVGAMIANRVIKNKQTELNSFVVGCSSMVSTKPLKLGINIMKEFGFDKNNDMWVRDSLEVNEDGKYYDESGGEGLVGWFEAITGDTFASF</sequence>
<feature type="signal peptide" evidence="5">
    <location>
        <begin position="1"/>
        <end position="19"/>
    </location>
</feature>
<evidence type="ECO:0000259" key="6">
    <source>
        <dbReference type="Pfam" id="PF07992"/>
    </source>
</evidence>
<evidence type="ECO:0000256" key="2">
    <source>
        <dbReference type="ARBA" id="ARBA00022630"/>
    </source>
</evidence>
<dbReference type="PROSITE" id="PS51257">
    <property type="entry name" value="PROKAR_LIPOPROTEIN"/>
    <property type="match status" value="1"/>
</dbReference>
<dbReference type="Pfam" id="PF21706">
    <property type="entry name" value="FCSD_central"/>
    <property type="match status" value="1"/>
</dbReference>
<reference evidence="8 9" key="1">
    <citation type="submission" date="2013-07" db="EMBL/GenBank/DDBJ databases">
        <title>Sulfurimonas hongkongensis AST-10 Genome Sequencing.</title>
        <authorList>
            <person name="Cai L."/>
            <person name="Zhang T."/>
        </authorList>
    </citation>
    <scope>NUCLEOTIDE SEQUENCE [LARGE SCALE GENOMIC DNA]</scope>
    <source>
        <strain evidence="8 9">AST-10</strain>
    </source>
</reference>
<keyword evidence="4" id="KW-0560">Oxidoreductase</keyword>
<evidence type="ECO:0000313" key="9">
    <source>
        <dbReference type="Proteomes" id="UP000015520"/>
    </source>
</evidence>